<keyword evidence="1" id="KW-0472">Membrane</keyword>
<sequence>MRPVPWWTLLSSGCAPVVLIGGSTIAAMTHGPGYSPVRQTISVLAADGPSGYWALTTTLIVLGTCHLATAWGLRAAELAGRLALGAGGVSAMLLALFPAPSSGGSLPHGSVVAVGFSLLALWPILAADRSGRAAPWGLRFAPSLTVTALLVIGAAWFLIELETRGAAGVAERVLTAAQSLWPVVVVVSCLCHSPDGDRST</sequence>
<keyword evidence="1" id="KW-0812">Transmembrane</keyword>
<proteinExistence type="predicted"/>
<organism evidence="2 3">
    <name type="scientific">Actinacidiphila polyblastidii</name>
    <dbReference type="NCBI Taxonomy" id="3110430"/>
    <lineage>
        <taxon>Bacteria</taxon>
        <taxon>Bacillati</taxon>
        <taxon>Actinomycetota</taxon>
        <taxon>Actinomycetes</taxon>
        <taxon>Kitasatosporales</taxon>
        <taxon>Streptomycetaceae</taxon>
        <taxon>Actinacidiphila</taxon>
    </lineage>
</organism>
<feature type="transmembrane region" description="Helical" evidence="1">
    <location>
        <begin position="137"/>
        <end position="159"/>
    </location>
</feature>
<evidence type="ECO:0000313" key="3">
    <source>
        <dbReference type="Proteomes" id="UP001344658"/>
    </source>
</evidence>
<accession>A0ABU7PF74</accession>
<keyword evidence="1" id="KW-1133">Transmembrane helix</keyword>
<evidence type="ECO:0000256" key="1">
    <source>
        <dbReference type="SAM" id="Phobius"/>
    </source>
</evidence>
<dbReference type="Pfam" id="PF06197">
    <property type="entry name" value="DUF998"/>
    <property type="match status" value="1"/>
</dbReference>
<dbReference type="Proteomes" id="UP001344658">
    <property type="component" value="Unassembled WGS sequence"/>
</dbReference>
<comment type="caution">
    <text evidence="2">The sequence shown here is derived from an EMBL/GenBank/DDBJ whole genome shotgun (WGS) entry which is preliminary data.</text>
</comment>
<evidence type="ECO:0000313" key="2">
    <source>
        <dbReference type="EMBL" id="MEE4544471.1"/>
    </source>
</evidence>
<dbReference type="RefSeq" id="WP_330797471.1">
    <property type="nucleotide sequence ID" value="NZ_JAZEWV010000018.1"/>
</dbReference>
<feature type="transmembrane region" description="Helical" evidence="1">
    <location>
        <begin position="105"/>
        <end position="125"/>
    </location>
</feature>
<feature type="transmembrane region" description="Helical" evidence="1">
    <location>
        <begin position="50"/>
        <end position="71"/>
    </location>
</feature>
<dbReference type="InterPro" id="IPR009339">
    <property type="entry name" value="DUF998"/>
</dbReference>
<keyword evidence="3" id="KW-1185">Reference proteome</keyword>
<protein>
    <submittedName>
        <fullName evidence="2">DUF998 domain-containing protein</fullName>
    </submittedName>
</protein>
<reference evidence="2 3" key="1">
    <citation type="submission" date="2023-12" db="EMBL/GenBank/DDBJ databases">
        <title>Streptomyces sp. V4-01.</title>
        <authorList>
            <person name="Somphong A."/>
            <person name="Phongsopitanun W."/>
        </authorList>
    </citation>
    <scope>NUCLEOTIDE SEQUENCE [LARGE SCALE GENOMIC DNA]</scope>
    <source>
        <strain evidence="2 3">V4-01</strain>
    </source>
</reference>
<feature type="transmembrane region" description="Helical" evidence="1">
    <location>
        <begin position="78"/>
        <end position="99"/>
    </location>
</feature>
<dbReference type="EMBL" id="JAZEWV010000018">
    <property type="protein sequence ID" value="MEE4544471.1"/>
    <property type="molecule type" value="Genomic_DNA"/>
</dbReference>
<gene>
    <name evidence="2" type="ORF">V2S66_21135</name>
</gene>
<name>A0ABU7PF74_9ACTN</name>